<proteinExistence type="predicted"/>
<dbReference type="AlphaFoldDB" id="A0A0F6TRW0"/>
<keyword evidence="2" id="KW-1185">Reference proteome</keyword>
<gene>
    <name evidence="1" type="ORF">TQ33_1769</name>
</gene>
<dbReference type="STRING" id="914150.TQ33_1769"/>
<dbReference type="Gene3D" id="3.60.15.10">
    <property type="entry name" value="Ribonuclease Z/Hydroxyacylglutathione hydrolase-like"/>
    <property type="match status" value="1"/>
</dbReference>
<dbReference type="HOGENOM" id="CLU_044335_0_0_6"/>
<accession>A0A0F6TRW0</accession>
<evidence type="ECO:0000313" key="1">
    <source>
        <dbReference type="EMBL" id="AKE52710.1"/>
    </source>
</evidence>
<sequence>MNKDKVSFFPVGNGDTVLFELDGKTVLTDINHRKSSEEDSSEDYDIRQDIKDACRVGDRYELDIFVCTHPDKDHISGTKDLFHLGDPSTYNPKSGKILVKEIWCSQYCIEPNYDTEDSKPILNEIKRRNKKVSSSDGNSLLVMSVEDTPNGELTDNLKWKLLAPTKDEANIPKAEDKETPNSSNDSSIVIRWEYISNSESSYILLGGDAGVNVWERIRKDFKDEELSWSILLAPHHCSRKCIARKEKDEKYIYSDGALNALSKIDKNCDGFIVCSSKEVKDDADNPPSYEAKQKYLGILKEHKSFEYKERFINTAVNDNGKPGKVVFEFDEKGFNKKNTKMQKEQVNRTPFTYG</sequence>
<evidence type="ECO:0000313" key="2">
    <source>
        <dbReference type="Proteomes" id="UP000034071"/>
    </source>
</evidence>
<dbReference type="KEGG" id="kge:TQ33_1769"/>
<dbReference type="InterPro" id="IPR036866">
    <property type="entry name" value="RibonucZ/Hydroxyglut_hydro"/>
</dbReference>
<dbReference type="SUPFAM" id="SSF56281">
    <property type="entry name" value="Metallo-hydrolase/oxidoreductase"/>
    <property type="match status" value="1"/>
</dbReference>
<dbReference type="PANTHER" id="PTHR30619:SF1">
    <property type="entry name" value="RECOMBINATION PROTEIN 2"/>
    <property type="match status" value="1"/>
</dbReference>
<name>A0A0F6TRW0_9GAMM</name>
<dbReference type="RefSeq" id="WP_046561745.1">
    <property type="nucleotide sequence ID" value="NZ_CP010975.1"/>
</dbReference>
<dbReference type="InterPro" id="IPR052159">
    <property type="entry name" value="Competence_DNA_uptake"/>
</dbReference>
<dbReference type="PANTHER" id="PTHR30619">
    <property type="entry name" value="DNA INTERNALIZATION/COMPETENCE PROTEIN COMEC/REC2"/>
    <property type="match status" value="1"/>
</dbReference>
<dbReference type="OrthoDB" id="9768813at2"/>
<dbReference type="PATRIC" id="fig|914150.5.peg.1794"/>
<reference evidence="1 2" key="1">
    <citation type="submission" date="2015-02" db="EMBL/GenBank/DDBJ databases">
        <title>Complete genome sequence of Kangiella geojedonensis strain YCS-5T.</title>
        <authorList>
            <person name="Kim K.M."/>
        </authorList>
    </citation>
    <scope>NUCLEOTIDE SEQUENCE [LARGE SCALE GENOMIC DNA]</scope>
    <source>
        <strain evidence="1 2">YCS-5</strain>
    </source>
</reference>
<protein>
    <recommendedName>
        <fullName evidence="3">Metallohydrolase</fullName>
    </recommendedName>
</protein>
<evidence type="ECO:0008006" key="3">
    <source>
        <dbReference type="Google" id="ProtNLM"/>
    </source>
</evidence>
<dbReference type="Proteomes" id="UP000034071">
    <property type="component" value="Chromosome"/>
</dbReference>
<organism evidence="1 2">
    <name type="scientific">Kangiella geojedonensis</name>
    <dbReference type="NCBI Taxonomy" id="914150"/>
    <lineage>
        <taxon>Bacteria</taxon>
        <taxon>Pseudomonadati</taxon>
        <taxon>Pseudomonadota</taxon>
        <taxon>Gammaproteobacteria</taxon>
        <taxon>Kangiellales</taxon>
        <taxon>Kangiellaceae</taxon>
        <taxon>Kangiella</taxon>
    </lineage>
</organism>
<dbReference type="EMBL" id="CP010975">
    <property type="protein sequence ID" value="AKE52710.1"/>
    <property type="molecule type" value="Genomic_DNA"/>
</dbReference>